<comment type="caution">
    <text evidence="2">The sequence shown here is derived from an EMBL/GenBank/DDBJ whole genome shotgun (WGS) entry which is preliminary data.</text>
</comment>
<accession>A0ABQ9XRG6</accession>
<evidence type="ECO:0000256" key="1">
    <source>
        <dbReference type="SAM" id="MobiDB-lite"/>
    </source>
</evidence>
<dbReference type="EMBL" id="JARBJD010000080">
    <property type="protein sequence ID" value="KAK2954260.1"/>
    <property type="molecule type" value="Genomic_DNA"/>
</dbReference>
<name>A0ABQ9XRG6_9EUKA</name>
<organism evidence="2 3">
    <name type="scientific">Blattamonas nauphoetae</name>
    <dbReference type="NCBI Taxonomy" id="2049346"/>
    <lineage>
        <taxon>Eukaryota</taxon>
        <taxon>Metamonada</taxon>
        <taxon>Preaxostyla</taxon>
        <taxon>Oxymonadida</taxon>
        <taxon>Blattamonas</taxon>
    </lineage>
</organism>
<gene>
    <name evidence="2" type="ORF">BLNAU_10759</name>
</gene>
<feature type="region of interest" description="Disordered" evidence="1">
    <location>
        <begin position="126"/>
        <end position="154"/>
    </location>
</feature>
<proteinExistence type="predicted"/>
<feature type="compositionally biased region" description="Basic and acidic residues" evidence="1">
    <location>
        <begin position="38"/>
        <end position="47"/>
    </location>
</feature>
<reference evidence="2 3" key="1">
    <citation type="journal article" date="2022" name="bioRxiv">
        <title>Genomics of Preaxostyla Flagellates Illuminates Evolutionary Transitions and the Path Towards Mitochondrial Loss.</title>
        <authorList>
            <person name="Novak L.V.F."/>
            <person name="Treitli S.C."/>
            <person name="Pyrih J."/>
            <person name="Halakuc P."/>
            <person name="Pipaliya S.V."/>
            <person name="Vacek V."/>
            <person name="Brzon O."/>
            <person name="Soukal P."/>
            <person name="Eme L."/>
            <person name="Dacks J.B."/>
            <person name="Karnkowska A."/>
            <person name="Elias M."/>
            <person name="Hampl V."/>
        </authorList>
    </citation>
    <scope>NUCLEOTIDE SEQUENCE [LARGE SCALE GENOMIC DNA]</scope>
    <source>
        <strain evidence="2">NAU3</strain>
        <tissue evidence="2">Gut</tissue>
    </source>
</reference>
<evidence type="ECO:0000313" key="3">
    <source>
        <dbReference type="Proteomes" id="UP001281761"/>
    </source>
</evidence>
<feature type="compositionally biased region" description="Basic and acidic residues" evidence="1">
    <location>
        <begin position="135"/>
        <end position="154"/>
    </location>
</feature>
<dbReference type="Proteomes" id="UP001281761">
    <property type="component" value="Unassembled WGS sequence"/>
</dbReference>
<feature type="compositionally biased region" description="Basic and acidic residues" evidence="1">
    <location>
        <begin position="12"/>
        <end position="31"/>
    </location>
</feature>
<evidence type="ECO:0000313" key="2">
    <source>
        <dbReference type="EMBL" id="KAK2954260.1"/>
    </source>
</evidence>
<protein>
    <submittedName>
        <fullName evidence="2">Uncharacterized protein</fullName>
    </submittedName>
</protein>
<keyword evidence="3" id="KW-1185">Reference proteome</keyword>
<feature type="region of interest" description="Disordered" evidence="1">
    <location>
        <begin position="1"/>
        <end position="49"/>
    </location>
</feature>
<sequence length="352" mass="39403">MTTNDEGTSEAMQKDRRRDGDVEARPEGRDGDVEEDVCERSQSEADKSRKRNRAWLNVLGEVFTNPSSWSGGTGRVVGWTTILVPYEEVNDDEQTHADDRLPQHLLRYSRLSIDTRVAIPVHHVQPQEPLCGKGTPDEARGSHDTHNHSQQRDQQVRRWEHVECVKSEDSACHSVGFAWNGCISTLLLIRQQPFRAVQGMHIEEPSVAANEPLPHHTQSFPLVAPSIPVCVPLEQRENVLSVGRGGIAAQSRFNGDKIELQGRNQQEQSLQLHLCRVLPKSFLPPNSHNPINAETLRWLIISFAAEGMDGWFPSQVHFSRCSAENVEESMLLFAPPHLSSLTQNGSAERMAG</sequence>